<organism evidence="2 3">
    <name type="scientific">Candidatus Woesebacteria bacterium GW2011_GWA2_33_28</name>
    <dbReference type="NCBI Taxonomy" id="1618561"/>
    <lineage>
        <taxon>Bacteria</taxon>
        <taxon>Candidatus Woeseibacteriota</taxon>
    </lineage>
</organism>
<dbReference type="PANTHER" id="PTHR34475:SF1">
    <property type="entry name" value="CYTOSKELETON PROTEIN RODZ"/>
    <property type="match status" value="1"/>
</dbReference>
<keyword evidence="1" id="KW-0812">Transmembrane</keyword>
<dbReference type="InterPro" id="IPR013783">
    <property type="entry name" value="Ig-like_fold"/>
</dbReference>
<comment type="caution">
    <text evidence="2">The sequence shown here is derived from an EMBL/GenBank/DDBJ whole genome shotgun (WGS) entry which is preliminary data.</text>
</comment>
<dbReference type="CDD" id="cd00093">
    <property type="entry name" value="HTH_XRE"/>
    <property type="match status" value="1"/>
</dbReference>
<evidence type="ECO:0000313" key="3">
    <source>
        <dbReference type="Proteomes" id="UP000033995"/>
    </source>
</evidence>
<dbReference type="GO" id="GO:0003677">
    <property type="term" value="F:DNA binding"/>
    <property type="evidence" value="ECO:0007669"/>
    <property type="project" value="InterPro"/>
</dbReference>
<dbReference type="InterPro" id="IPR050400">
    <property type="entry name" value="Bact_Cytoskel_RodZ"/>
</dbReference>
<dbReference type="Gene3D" id="2.60.40.10">
    <property type="entry name" value="Immunoglobulins"/>
    <property type="match status" value="1"/>
</dbReference>
<protein>
    <recommendedName>
        <fullName evidence="4">Transcriptional regulator, XRE family</fullName>
    </recommendedName>
</protein>
<evidence type="ECO:0008006" key="4">
    <source>
        <dbReference type="Google" id="ProtNLM"/>
    </source>
</evidence>
<sequence length="206" mass="22931">MNTVGQTLKTARLKKGVSLIKLENLTKIKREFISKIEDNDWDNLPEFPVVSGFVKNIASALGISTGNTNAILRRDYSPKKLAINPTPDVGSKFVWSPKLTFVVGISFLLILVLGYLGFEYIKFIKPPGLIILTPVENEKVLQTKIKIEGKSVTDATLTVNNQLIIIDQDGKFKSEIEITKDTKELIFIVVSRSGKKTEKVIKIAVE</sequence>
<name>A0A0F9ZTR7_9BACT</name>
<accession>A0A0F9ZTR7</accession>
<reference evidence="2 3" key="1">
    <citation type="journal article" date="2015" name="Nature">
        <title>rRNA introns, odd ribosomes, and small enigmatic genomes across a large radiation of phyla.</title>
        <authorList>
            <person name="Brown C.T."/>
            <person name="Hug L.A."/>
            <person name="Thomas B.C."/>
            <person name="Sharon I."/>
            <person name="Castelle C.J."/>
            <person name="Singh A."/>
            <person name="Wilkins M.J."/>
            <person name="Williams K.H."/>
            <person name="Banfield J.F."/>
        </authorList>
    </citation>
    <scope>NUCLEOTIDE SEQUENCE [LARGE SCALE GENOMIC DNA]</scope>
</reference>
<evidence type="ECO:0000256" key="1">
    <source>
        <dbReference type="SAM" id="Phobius"/>
    </source>
</evidence>
<dbReference type="SUPFAM" id="SSF47413">
    <property type="entry name" value="lambda repressor-like DNA-binding domains"/>
    <property type="match status" value="1"/>
</dbReference>
<keyword evidence="1" id="KW-1133">Transmembrane helix</keyword>
<gene>
    <name evidence="2" type="ORF">UR38_C0003G0074</name>
</gene>
<dbReference type="Pfam" id="PF13413">
    <property type="entry name" value="HTH_25"/>
    <property type="match status" value="1"/>
</dbReference>
<proteinExistence type="predicted"/>
<feature type="transmembrane region" description="Helical" evidence="1">
    <location>
        <begin position="99"/>
        <end position="118"/>
    </location>
</feature>
<dbReference type="Gene3D" id="1.10.260.40">
    <property type="entry name" value="lambda repressor-like DNA-binding domains"/>
    <property type="match status" value="1"/>
</dbReference>
<dbReference type="InterPro" id="IPR010982">
    <property type="entry name" value="Lambda_DNA-bd_dom_sf"/>
</dbReference>
<dbReference type="Proteomes" id="UP000033995">
    <property type="component" value="Unassembled WGS sequence"/>
</dbReference>
<dbReference type="PANTHER" id="PTHR34475">
    <property type="match status" value="1"/>
</dbReference>
<dbReference type="AlphaFoldDB" id="A0A0F9ZTR7"/>
<dbReference type="EMBL" id="LBOZ01000003">
    <property type="protein sequence ID" value="KKP47669.1"/>
    <property type="molecule type" value="Genomic_DNA"/>
</dbReference>
<evidence type="ECO:0000313" key="2">
    <source>
        <dbReference type="EMBL" id="KKP47669.1"/>
    </source>
</evidence>
<dbReference type="InterPro" id="IPR001387">
    <property type="entry name" value="Cro/C1-type_HTH"/>
</dbReference>
<keyword evidence="1" id="KW-0472">Membrane</keyword>